<comment type="similarity">
    <text evidence="1">Belongs to the methylamine corrinoid protein family.</text>
</comment>
<dbReference type="PANTHER" id="PTHR45833:SF1">
    <property type="entry name" value="METHIONINE SYNTHASE"/>
    <property type="match status" value="1"/>
</dbReference>
<feature type="domain" description="B12-binding N-terminal" evidence="5">
    <location>
        <begin position="1"/>
        <end position="88"/>
    </location>
</feature>
<dbReference type="Pfam" id="PF02310">
    <property type="entry name" value="B12-binding"/>
    <property type="match status" value="1"/>
</dbReference>
<feature type="domain" description="B12-binding" evidence="4">
    <location>
        <begin position="88"/>
        <end position="211"/>
    </location>
</feature>
<protein>
    <submittedName>
        <fullName evidence="6">Methyltransferase</fullName>
    </submittedName>
</protein>
<dbReference type="PROSITE" id="PS51337">
    <property type="entry name" value="B12_BINDING_NTER"/>
    <property type="match status" value="1"/>
</dbReference>
<dbReference type="SMART" id="SM01018">
    <property type="entry name" value="B12-binding_2"/>
    <property type="match status" value="1"/>
</dbReference>
<dbReference type="InterPro" id="IPR036594">
    <property type="entry name" value="Meth_synthase_dom"/>
</dbReference>
<organism evidence="6 7">
    <name type="scientific">candidate division WOR-1 bacterium DG_54_3</name>
    <dbReference type="NCBI Taxonomy" id="1703775"/>
    <lineage>
        <taxon>Bacteria</taxon>
        <taxon>Bacillati</taxon>
        <taxon>Saganbacteria</taxon>
    </lineage>
</organism>
<dbReference type="FunFam" id="3.40.50.280:FF:000003">
    <property type="entry name" value="Dimethylamine methyltransferase corrinoid protein"/>
    <property type="match status" value="1"/>
</dbReference>
<evidence type="ECO:0000313" key="7">
    <source>
        <dbReference type="Proteomes" id="UP000051861"/>
    </source>
</evidence>
<evidence type="ECO:0000256" key="1">
    <source>
        <dbReference type="ARBA" id="ARBA00010854"/>
    </source>
</evidence>
<dbReference type="InterPro" id="IPR036724">
    <property type="entry name" value="Cobalamin-bd_sf"/>
</dbReference>
<keyword evidence="2" id="KW-0479">Metal-binding</keyword>
<dbReference type="InterPro" id="IPR006158">
    <property type="entry name" value="Cobalamin-bd"/>
</dbReference>
<dbReference type="PANTHER" id="PTHR45833">
    <property type="entry name" value="METHIONINE SYNTHASE"/>
    <property type="match status" value="1"/>
</dbReference>
<dbReference type="InterPro" id="IPR050554">
    <property type="entry name" value="Met_Synthase/Corrinoid"/>
</dbReference>
<dbReference type="SUPFAM" id="SSF52242">
    <property type="entry name" value="Cobalamin (vitamin B12)-binding domain"/>
    <property type="match status" value="1"/>
</dbReference>
<dbReference type="EMBL" id="LIZX01000009">
    <property type="protein sequence ID" value="KPJ70035.1"/>
    <property type="molecule type" value="Genomic_DNA"/>
</dbReference>
<proteinExistence type="inferred from homology"/>
<dbReference type="GO" id="GO:0008705">
    <property type="term" value="F:methionine synthase activity"/>
    <property type="evidence" value="ECO:0007669"/>
    <property type="project" value="TreeGrafter"/>
</dbReference>
<evidence type="ECO:0000313" key="6">
    <source>
        <dbReference type="EMBL" id="KPJ70035.1"/>
    </source>
</evidence>
<keyword evidence="6" id="KW-0489">Methyltransferase</keyword>
<dbReference type="InterPro" id="IPR003759">
    <property type="entry name" value="Cbl-bd_cap"/>
</dbReference>
<comment type="caution">
    <text evidence="6">The sequence shown here is derived from an EMBL/GenBank/DDBJ whole genome shotgun (WGS) entry which is preliminary data.</text>
</comment>
<dbReference type="Gene3D" id="3.40.50.280">
    <property type="entry name" value="Cobalamin-binding domain"/>
    <property type="match status" value="1"/>
</dbReference>
<gene>
    <name evidence="6" type="ORF">AMJ44_00955</name>
</gene>
<accession>A0A0S7Y683</accession>
<dbReference type="AlphaFoldDB" id="A0A0S7Y683"/>
<dbReference type="GO" id="GO:0031419">
    <property type="term" value="F:cobalamin binding"/>
    <property type="evidence" value="ECO:0007669"/>
    <property type="project" value="InterPro"/>
</dbReference>
<evidence type="ECO:0000259" key="5">
    <source>
        <dbReference type="PROSITE" id="PS51337"/>
    </source>
</evidence>
<dbReference type="GO" id="GO:0046653">
    <property type="term" value="P:tetrahydrofolate metabolic process"/>
    <property type="evidence" value="ECO:0007669"/>
    <property type="project" value="TreeGrafter"/>
</dbReference>
<keyword evidence="3" id="KW-0170">Cobalt</keyword>
<dbReference type="Pfam" id="PF02607">
    <property type="entry name" value="B12-binding_2"/>
    <property type="match status" value="1"/>
</dbReference>
<evidence type="ECO:0000259" key="4">
    <source>
        <dbReference type="PROSITE" id="PS51332"/>
    </source>
</evidence>
<dbReference type="SUPFAM" id="SSF47644">
    <property type="entry name" value="Methionine synthase domain"/>
    <property type="match status" value="1"/>
</dbReference>
<sequence length="211" mass="22622">MSIFEKIAEEVIKGQADSVKDLVQTALSEEISAEDILNNGLVAGMNVVSVKFKNNEFFIPEVLVSARAMNSGLDILKPLLAEANVKARGKVVIGTVKGDLHDIGKNIVGMMLQGAGFEIIDLGADVPKDKFLEFVQKEEADVVGMSALLTTTMIYMKEVIQALKDAGLREKVKVIIGGAPVTQSYADQIEADGYAPDAASAIDLTKNLLQQ</sequence>
<dbReference type="GO" id="GO:0046872">
    <property type="term" value="F:metal ion binding"/>
    <property type="evidence" value="ECO:0007669"/>
    <property type="project" value="UniProtKB-KW"/>
</dbReference>
<keyword evidence="6" id="KW-0808">Transferase</keyword>
<dbReference type="PROSITE" id="PS51332">
    <property type="entry name" value="B12_BINDING"/>
    <property type="match status" value="1"/>
</dbReference>
<dbReference type="GO" id="GO:0032259">
    <property type="term" value="P:methylation"/>
    <property type="evidence" value="ECO:0007669"/>
    <property type="project" value="UniProtKB-KW"/>
</dbReference>
<dbReference type="GO" id="GO:0005829">
    <property type="term" value="C:cytosol"/>
    <property type="evidence" value="ECO:0007669"/>
    <property type="project" value="TreeGrafter"/>
</dbReference>
<evidence type="ECO:0000256" key="2">
    <source>
        <dbReference type="ARBA" id="ARBA00022723"/>
    </source>
</evidence>
<name>A0A0S7Y683_UNCSA</name>
<evidence type="ECO:0000256" key="3">
    <source>
        <dbReference type="ARBA" id="ARBA00023285"/>
    </source>
</evidence>
<dbReference type="Proteomes" id="UP000051861">
    <property type="component" value="Unassembled WGS sequence"/>
</dbReference>
<reference evidence="6 7" key="1">
    <citation type="journal article" date="2015" name="Microbiome">
        <title>Genomic resolution of linkages in carbon, nitrogen, and sulfur cycling among widespread estuary sediment bacteria.</title>
        <authorList>
            <person name="Baker B.J."/>
            <person name="Lazar C.S."/>
            <person name="Teske A.P."/>
            <person name="Dick G.J."/>
        </authorList>
    </citation>
    <scope>NUCLEOTIDE SEQUENCE [LARGE SCALE GENOMIC DNA]</scope>
    <source>
        <strain evidence="6">DG_54_3</strain>
    </source>
</reference>
<dbReference type="GO" id="GO:0050667">
    <property type="term" value="P:homocysteine metabolic process"/>
    <property type="evidence" value="ECO:0007669"/>
    <property type="project" value="TreeGrafter"/>
</dbReference>
<dbReference type="Gene3D" id="1.10.1240.10">
    <property type="entry name" value="Methionine synthase domain"/>
    <property type="match status" value="1"/>
</dbReference>
<dbReference type="CDD" id="cd02070">
    <property type="entry name" value="corrinoid_protein_B12-BD"/>
    <property type="match status" value="1"/>
</dbReference>